<comment type="caution">
    <text evidence="1">The sequence shown here is derived from an EMBL/GenBank/DDBJ whole genome shotgun (WGS) entry which is preliminary data.</text>
</comment>
<evidence type="ECO:0000313" key="1">
    <source>
        <dbReference type="EMBL" id="KAK5883110.1"/>
    </source>
</evidence>
<reference evidence="1 2" key="1">
    <citation type="journal article" date="2023" name="Mol. Biol. Evol.">
        <title>Genomics of Secondarily Temperate Adaptation in the Only Non-Antarctic Icefish.</title>
        <authorList>
            <person name="Rivera-Colon A.G."/>
            <person name="Rayamajhi N."/>
            <person name="Minhas B.F."/>
            <person name="Madrigal G."/>
            <person name="Bilyk K.T."/>
            <person name="Yoon V."/>
            <person name="Hune M."/>
            <person name="Gregory S."/>
            <person name="Cheng C.H.C."/>
            <person name="Catchen J.M."/>
        </authorList>
    </citation>
    <scope>NUCLEOTIDE SEQUENCE [LARGE SCALE GENOMIC DNA]</scope>
    <source>
        <strain evidence="1">JC2023a</strain>
    </source>
</reference>
<dbReference type="AlphaFoldDB" id="A0AAN8BEM0"/>
<keyword evidence="2" id="KW-1185">Reference proteome</keyword>
<dbReference type="PANTHER" id="PTHR33244:SF3">
    <property type="entry name" value="PEPTIDASE A2 DOMAIN-CONTAINING PROTEIN"/>
    <property type="match status" value="1"/>
</dbReference>
<protein>
    <submittedName>
        <fullName evidence="1">Uncharacterized protein</fullName>
    </submittedName>
</protein>
<evidence type="ECO:0000313" key="2">
    <source>
        <dbReference type="Proteomes" id="UP001335648"/>
    </source>
</evidence>
<organism evidence="1 2">
    <name type="scientific">Champsocephalus esox</name>
    <name type="common">pike icefish</name>
    <dbReference type="NCBI Taxonomy" id="159716"/>
    <lineage>
        <taxon>Eukaryota</taxon>
        <taxon>Metazoa</taxon>
        <taxon>Chordata</taxon>
        <taxon>Craniata</taxon>
        <taxon>Vertebrata</taxon>
        <taxon>Euteleostomi</taxon>
        <taxon>Actinopterygii</taxon>
        <taxon>Neopterygii</taxon>
        <taxon>Teleostei</taxon>
        <taxon>Neoteleostei</taxon>
        <taxon>Acanthomorphata</taxon>
        <taxon>Eupercaria</taxon>
        <taxon>Perciformes</taxon>
        <taxon>Notothenioidei</taxon>
        <taxon>Channichthyidae</taxon>
        <taxon>Champsocephalus</taxon>
    </lineage>
</organism>
<dbReference type="Proteomes" id="UP001335648">
    <property type="component" value="Unassembled WGS sequence"/>
</dbReference>
<name>A0AAN8BEM0_9TELE</name>
<dbReference type="PANTHER" id="PTHR33244">
    <property type="entry name" value="INTEGRASE CATALYTIC DOMAIN-CONTAINING PROTEIN-RELATED"/>
    <property type="match status" value="1"/>
</dbReference>
<accession>A0AAN8BEM0</accession>
<gene>
    <name evidence="1" type="ORF">CesoFtcFv8_019475</name>
</gene>
<proteinExistence type="predicted"/>
<sequence>MERSHRDATDVFLNLVNLRNIPRDLTLGSPAERLMSRQTRAAIPVSTKLLQTNPKDAQLIRTQLLNKRLILKRHYDISSSPLKPLAEGQVIRMQTPKGYDRLGVVKEVSKKPRSFIIQVDGTSYRRN</sequence>
<dbReference type="EMBL" id="JAULUE010002061">
    <property type="protein sequence ID" value="KAK5883110.1"/>
    <property type="molecule type" value="Genomic_DNA"/>
</dbReference>